<dbReference type="EMBL" id="CAJVQA010027084">
    <property type="protein sequence ID" value="CAG8790867.1"/>
    <property type="molecule type" value="Genomic_DNA"/>
</dbReference>
<accession>A0A9N9P669</accession>
<proteinExistence type="predicted"/>
<dbReference type="Proteomes" id="UP000789759">
    <property type="component" value="Unassembled WGS sequence"/>
</dbReference>
<evidence type="ECO:0000256" key="1">
    <source>
        <dbReference type="SAM" id="MobiDB-lite"/>
    </source>
</evidence>
<comment type="caution">
    <text evidence="2">The sequence shown here is derived from an EMBL/GenBank/DDBJ whole genome shotgun (WGS) entry which is preliminary data.</text>
</comment>
<evidence type="ECO:0000313" key="2">
    <source>
        <dbReference type="EMBL" id="CAG8790867.1"/>
    </source>
</evidence>
<name>A0A9N9P669_9GLOM</name>
<organism evidence="2 3">
    <name type="scientific">Cetraspora pellucida</name>
    <dbReference type="NCBI Taxonomy" id="1433469"/>
    <lineage>
        <taxon>Eukaryota</taxon>
        <taxon>Fungi</taxon>
        <taxon>Fungi incertae sedis</taxon>
        <taxon>Mucoromycota</taxon>
        <taxon>Glomeromycotina</taxon>
        <taxon>Glomeromycetes</taxon>
        <taxon>Diversisporales</taxon>
        <taxon>Gigasporaceae</taxon>
        <taxon>Cetraspora</taxon>
    </lineage>
</organism>
<dbReference type="AlphaFoldDB" id="A0A9N9P669"/>
<feature type="region of interest" description="Disordered" evidence="1">
    <location>
        <begin position="22"/>
        <end position="47"/>
    </location>
</feature>
<protein>
    <submittedName>
        <fullName evidence="2">2499_t:CDS:1</fullName>
    </submittedName>
</protein>
<gene>
    <name evidence="2" type="ORF">CPELLU_LOCUS16990</name>
</gene>
<evidence type="ECO:0000313" key="3">
    <source>
        <dbReference type="Proteomes" id="UP000789759"/>
    </source>
</evidence>
<dbReference type="OrthoDB" id="2383742at2759"/>
<sequence>MTNIKKALQNLSRTSVACIVPNHNQNNIEPNSESSNQEPETSKKPKTIPGVWKNFQSIQISLFCKKSSPTFSTLSIPKSAWTMPTSELLMNKELLSDTIPITKYIIVLQYLQGVFLAGNLEAADHYSSKDMHADLEDLARNSELLFKEILIAKTIKRWIERYNASFKKEALK</sequence>
<keyword evidence="3" id="KW-1185">Reference proteome</keyword>
<feature type="compositionally biased region" description="Low complexity" evidence="1">
    <location>
        <begin position="24"/>
        <end position="39"/>
    </location>
</feature>
<reference evidence="2" key="1">
    <citation type="submission" date="2021-06" db="EMBL/GenBank/DDBJ databases">
        <authorList>
            <person name="Kallberg Y."/>
            <person name="Tangrot J."/>
            <person name="Rosling A."/>
        </authorList>
    </citation>
    <scope>NUCLEOTIDE SEQUENCE</scope>
    <source>
        <strain evidence="2">FL966</strain>
    </source>
</reference>